<dbReference type="PANTHER" id="PTHR35333:SF3">
    <property type="entry name" value="BETA-LACTAMASE-TYPE TRANSPEPTIDASE FOLD CONTAINING PROTEIN"/>
    <property type="match status" value="1"/>
</dbReference>
<dbReference type="InterPro" id="IPR012338">
    <property type="entry name" value="Beta-lactam/transpept-like"/>
</dbReference>
<dbReference type="GO" id="GO:0008800">
    <property type="term" value="F:beta-lactamase activity"/>
    <property type="evidence" value="ECO:0007669"/>
    <property type="project" value="InterPro"/>
</dbReference>
<feature type="domain" description="Beta-lactamase class A catalytic" evidence="1">
    <location>
        <begin position="29"/>
        <end position="277"/>
    </location>
</feature>
<reference evidence="2 3" key="1">
    <citation type="submission" date="2016-10" db="EMBL/GenBank/DDBJ databases">
        <authorList>
            <person name="de Groot N.N."/>
        </authorList>
    </citation>
    <scope>NUCLEOTIDE SEQUENCE [LARGE SCALE GENOMIC DNA]</scope>
    <source>
        <strain evidence="2 3">DSM 44637</strain>
    </source>
</reference>
<dbReference type="SUPFAM" id="SSF56601">
    <property type="entry name" value="beta-lactamase/transpeptidase-like"/>
    <property type="match status" value="1"/>
</dbReference>
<accession>A0A1I6B3U3</accession>
<dbReference type="EMBL" id="FOWC01000023">
    <property type="protein sequence ID" value="SFQ75612.1"/>
    <property type="molecule type" value="Genomic_DNA"/>
</dbReference>
<dbReference type="PANTHER" id="PTHR35333">
    <property type="entry name" value="BETA-LACTAMASE"/>
    <property type="match status" value="1"/>
</dbReference>
<dbReference type="AlphaFoldDB" id="A0A1I6B3U3"/>
<dbReference type="Pfam" id="PF13354">
    <property type="entry name" value="Beta-lactamase2"/>
    <property type="match status" value="1"/>
</dbReference>
<dbReference type="GO" id="GO:0046677">
    <property type="term" value="P:response to antibiotic"/>
    <property type="evidence" value="ECO:0007669"/>
    <property type="project" value="InterPro"/>
</dbReference>
<dbReference type="GO" id="GO:0030655">
    <property type="term" value="P:beta-lactam antibiotic catabolic process"/>
    <property type="evidence" value="ECO:0007669"/>
    <property type="project" value="InterPro"/>
</dbReference>
<protein>
    <submittedName>
        <fullName evidence="2">Beta-lactamase class A</fullName>
    </submittedName>
</protein>
<dbReference type="InterPro" id="IPR000871">
    <property type="entry name" value="Beta-lactam_class-A"/>
</dbReference>
<evidence type="ECO:0000313" key="2">
    <source>
        <dbReference type="EMBL" id="SFQ75612.1"/>
    </source>
</evidence>
<name>A0A1I6B3U3_9PSEU</name>
<evidence type="ECO:0000259" key="1">
    <source>
        <dbReference type="Pfam" id="PF13354"/>
    </source>
</evidence>
<dbReference type="STRING" id="112413.SAMN05421854_12323"/>
<dbReference type="InterPro" id="IPR045155">
    <property type="entry name" value="Beta-lactam_cat"/>
</dbReference>
<dbReference type="Gene3D" id="3.40.710.10">
    <property type="entry name" value="DD-peptidase/beta-lactamase superfamily"/>
    <property type="match status" value="1"/>
</dbReference>
<proteinExistence type="predicted"/>
<organism evidence="2 3">
    <name type="scientific">Amycolatopsis rubida</name>
    <dbReference type="NCBI Taxonomy" id="112413"/>
    <lineage>
        <taxon>Bacteria</taxon>
        <taxon>Bacillati</taxon>
        <taxon>Actinomycetota</taxon>
        <taxon>Actinomycetes</taxon>
        <taxon>Pseudonocardiales</taxon>
        <taxon>Pseudonocardiaceae</taxon>
        <taxon>Amycolatopsis</taxon>
    </lineage>
</organism>
<dbReference type="Proteomes" id="UP000199137">
    <property type="component" value="Unassembled WGS sequence"/>
</dbReference>
<gene>
    <name evidence="2" type="ORF">SAMN05421854_12323</name>
</gene>
<evidence type="ECO:0000313" key="3">
    <source>
        <dbReference type="Proteomes" id="UP000199137"/>
    </source>
</evidence>
<sequence length="308" mass="33062">MLRQTDAVNTEALLARLRDELDEGGLRGSFLVRDLGSGRELGIEPDLEFATASLVKVPLVAVTEDRIRRGELDGAQQVEVEPGRAESAGPTGLARFRHPARVSVADLMYLASAISDSAAADELFALTSPAEVTRTVRDWGITGISVRHSLSELSDTPVERFAAADVHLAHSLAIGAVTEGQGHPVRQLDVSRASSGSARAFADLLTALWTPSKIDPDVSARVRQLMGENLLRQRLAPDFASDSAKWSSKTGTLVNLRHEIGVVEHSDGQAFAVAALTESRVPAAIQPEAEILMARVARSLRDRLRARG</sequence>